<dbReference type="AlphaFoldDB" id="A0A0B2C0K8"/>
<dbReference type="OrthoDB" id="6400990at2"/>
<gene>
    <name evidence="2" type="ORF">PK98_02290</name>
</gene>
<dbReference type="RefSeq" id="WP_039093976.1">
    <property type="nucleotide sequence ID" value="NZ_JTDN01000001.1"/>
</dbReference>
<organism evidence="2 3">
    <name type="scientific">Croceibacterium mercuriale</name>
    <dbReference type="NCBI Taxonomy" id="1572751"/>
    <lineage>
        <taxon>Bacteria</taxon>
        <taxon>Pseudomonadati</taxon>
        <taxon>Pseudomonadota</taxon>
        <taxon>Alphaproteobacteria</taxon>
        <taxon>Sphingomonadales</taxon>
        <taxon>Erythrobacteraceae</taxon>
        <taxon>Croceibacterium</taxon>
    </lineage>
</organism>
<dbReference type="Proteomes" id="UP000030988">
    <property type="component" value="Unassembled WGS sequence"/>
</dbReference>
<feature type="chain" id="PRO_5002068954" description="Lipoprotein" evidence="1">
    <location>
        <begin position="21"/>
        <end position="133"/>
    </location>
</feature>
<evidence type="ECO:0000256" key="1">
    <source>
        <dbReference type="SAM" id="SignalP"/>
    </source>
</evidence>
<evidence type="ECO:0000313" key="2">
    <source>
        <dbReference type="EMBL" id="KHL25531.1"/>
    </source>
</evidence>
<reference evidence="2 3" key="1">
    <citation type="submission" date="2014-11" db="EMBL/GenBank/DDBJ databases">
        <title>Draft genome sequence of Kirrobacter mercurialis.</title>
        <authorList>
            <person name="Coil D.A."/>
            <person name="Eisen J.A."/>
        </authorList>
    </citation>
    <scope>NUCLEOTIDE SEQUENCE [LARGE SCALE GENOMIC DNA]</scope>
    <source>
        <strain evidence="2 3">Coronado</strain>
    </source>
</reference>
<comment type="caution">
    <text evidence="2">The sequence shown here is derived from an EMBL/GenBank/DDBJ whole genome shotgun (WGS) entry which is preliminary data.</text>
</comment>
<dbReference type="EMBL" id="JTDN01000001">
    <property type="protein sequence ID" value="KHL25531.1"/>
    <property type="molecule type" value="Genomic_DNA"/>
</dbReference>
<evidence type="ECO:0000313" key="3">
    <source>
        <dbReference type="Proteomes" id="UP000030988"/>
    </source>
</evidence>
<feature type="signal peptide" evidence="1">
    <location>
        <begin position="1"/>
        <end position="20"/>
    </location>
</feature>
<sequence length="133" mass="14087">MRMFILLAAAVLLPSCTDQAVNTATNAAAGEARECFFGSRISGFKDDGQDRVLVRIGFREAYELTLAAGCPPVNLATSIGIVSRGGDRICTGRPAELVVPRASGTGSQRCLVSNVRKLSDTELATAWNRDPAD</sequence>
<dbReference type="InterPro" id="IPR045500">
    <property type="entry name" value="DUF6491"/>
</dbReference>
<evidence type="ECO:0008006" key="4">
    <source>
        <dbReference type="Google" id="ProtNLM"/>
    </source>
</evidence>
<dbReference type="Pfam" id="PF20101">
    <property type="entry name" value="DUF6491"/>
    <property type="match status" value="1"/>
</dbReference>
<proteinExistence type="predicted"/>
<name>A0A0B2C0K8_9SPHN</name>
<protein>
    <recommendedName>
        <fullName evidence="4">Lipoprotein</fullName>
    </recommendedName>
</protein>
<accession>A0A0B2C0K8</accession>
<keyword evidence="3" id="KW-1185">Reference proteome</keyword>
<keyword evidence="1" id="KW-0732">Signal</keyword>